<evidence type="ECO:0000313" key="2">
    <source>
        <dbReference type="EMBL" id="MBV6323878.1"/>
    </source>
</evidence>
<evidence type="ECO:0000313" key="4">
    <source>
        <dbReference type="Proteomes" id="UP001155901"/>
    </source>
</evidence>
<evidence type="ECO:0000256" key="1">
    <source>
        <dbReference type="SAM" id="SignalP"/>
    </source>
</evidence>
<reference evidence="2" key="1">
    <citation type="submission" date="2021-07" db="EMBL/GenBank/DDBJ databases">
        <title>Characterization of violacein-producing bacteria and related species.</title>
        <authorList>
            <person name="Wilson H.S."/>
            <person name="De Leon M.E."/>
        </authorList>
    </citation>
    <scope>NUCLEOTIDE SEQUENCE</scope>
    <source>
        <strain evidence="2">HSC-15S17</strain>
    </source>
</reference>
<accession>A0AA41L3E9</accession>
<proteinExistence type="predicted"/>
<keyword evidence="1" id="KW-0732">Signal</keyword>
<dbReference type="Proteomes" id="UP001162889">
    <property type="component" value="Unassembled WGS sequence"/>
</dbReference>
<dbReference type="AlphaFoldDB" id="A0AA41L3E9"/>
<sequence>MKFSTLSAVAALMLAAALSACGGKAQFAVQGAISGLGNPGLVLANGADQLPVAAGATSFVMPKQIPYGTEYNVTVLANPAHQTCQPLNGSGSAGHTVAIAVTIQCAQNSYSVGGPFVGLFNKSEAIPASGSTAAVAAVPRVVVLLNGSTGGQVSVSSAAATDTVLGKGEYEFASPVADGSAYGVTILSQPDDLNCSLANNSGVVNGAKVSNVTLSCKPK</sequence>
<dbReference type="EMBL" id="JALJZU010000010">
    <property type="protein sequence ID" value="MCP2011143.1"/>
    <property type="molecule type" value="Genomic_DNA"/>
</dbReference>
<evidence type="ECO:0000313" key="3">
    <source>
        <dbReference type="EMBL" id="MCP2011143.1"/>
    </source>
</evidence>
<evidence type="ECO:0000313" key="5">
    <source>
        <dbReference type="Proteomes" id="UP001162889"/>
    </source>
</evidence>
<feature type="chain" id="PRO_5041265658" description="Lipoprotein" evidence="1">
    <location>
        <begin position="23"/>
        <end position="219"/>
    </location>
</feature>
<feature type="signal peptide" evidence="1">
    <location>
        <begin position="1"/>
        <end position="22"/>
    </location>
</feature>
<dbReference type="Proteomes" id="UP001155901">
    <property type="component" value="Unassembled WGS sequence"/>
</dbReference>
<name>A0AA41L3E9_9BURK</name>
<evidence type="ECO:0008006" key="6">
    <source>
        <dbReference type="Google" id="ProtNLM"/>
    </source>
</evidence>
<gene>
    <name evidence="2" type="ORF">KVP70_23355</name>
    <name evidence="3" type="ORF">L1274_004889</name>
</gene>
<dbReference type="PROSITE" id="PS51257">
    <property type="entry name" value="PROKAR_LIPOPROTEIN"/>
    <property type="match status" value="1"/>
</dbReference>
<dbReference type="RefSeq" id="WP_217944792.1">
    <property type="nucleotide sequence ID" value="NZ_JAHTGR010000014.1"/>
</dbReference>
<comment type="caution">
    <text evidence="2">The sequence shown here is derived from an EMBL/GenBank/DDBJ whole genome shotgun (WGS) entry which is preliminary data.</text>
</comment>
<keyword evidence="5" id="KW-1185">Reference proteome</keyword>
<reference evidence="3" key="2">
    <citation type="submission" date="2022-03" db="EMBL/GenBank/DDBJ databases">
        <title>Genome Encyclopedia of Bacteria and Archaea VI: Functional Genomics of Type Strains.</title>
        <authorList>
            <person name="Whitman W."/>
        </authorList>
    </citation>
    <scope>NUCLEOTIDE SEQUENCE</scope>
    <source>
        <strain evidence="3">HSC-15S17</strain>
    </source>
</reference>
<organism evidence="2 4">
    <name type="scientific">Duganella violaceipulchra</name>
    <dbReference type="NCBI Taxonomy" id="2849652"/>
    <lineage>
        <taxon>Bacteria</taxon>
        <taxon>Pseudomonadati</taxon>
        <taxon>Pseudomonadota</taxon>
        <taxon>Betaproteobacteria</taxon>
        <taxon>Burkholderiales</taxon>
        <taxon>Oxalobacteraceae</taxon>
        <taxon>Telluria group</taxon>
        <taxon>Duganella</taxon>
    </lineage>
</organism>
<protein>
    <recommendedName>
        <fullName evidence="6">Lipoprotein</fullName>
    </recommendedName>
</protein>
<dbReference type="EMBL" id="JAHTGR010000014">
    <property type="protein sequence ID" value="MBV6323878.1"/>
    <property type="molecule type" value="Genomic_DNA"/>
</dbReference>